<feature type="signal peptide" evidence="1">
    <location>
        <begin position="1"/>
        <end position="28"/>
    </location>
</feature>
<evidence type="ECO:0000256" key="1">
    <source>
        <dbReference type="SAM" id="SignalP"/>
    </source>
</evidence>
<evidence type="ECO:0000259" key="2">
    <source>
        <dbReference type="PROSITE" id="PS50830"/>
    </source>
</evidence>
<gene>
    <name evidence="3" type="ORF">GWI71_04570</name>
</gene>
<dbReference type="PROSITE" id="PS50830">
    <property type="entry name" value="TNASE_3"/>
    <property type="match status" value="1"/>
</dbReference>
<dbReference type="InterPro" id="IPR035437">
    <property type="entry name" value="SNase_OB-fold_sf"/>
</dbReference>
<dbReference type="PANTHER" id="PTHR12302:SF26">
    <property type="entry name" value="BLR1266 PROTEIN"/>
    <property type="match status" value="1"/>
</dbReference>
<feature type="domain" description="TNase-like" evidence="2">
    <location>
        <begin position="37"/>
        <end position="153"/>
    </location>
</feature>
<name>A0ABW9ZDM7_9HYPH</name>
<proteinExistence type="predicted"/>
<dbReference type="InterPro" id="IPR016071">
    <property type="entry name" value="Staphylococal_nuclease_OB-fold"/>
</dbReference>
<comment type="caution">
    <text evidence="3">The sequence shown here is derived from an EMBL/GenBank/DDBJ whole genome shotgun (WGS) entry which is preliminary data.</text>
</comment>
<keyword evidence="1" id="KW-0732">Signal</keyword>
<dbReference type="Gene3D" id="2.40.50.90">
    <property type="match status" value="1"/>
</dbReference>
<organism evidence="3 4">
    <name type="scientific">Pannonibacter tanglangensis</name>
    <dbReference type="NCBI Taxonomy" id="2750084"/>
    <lineage>
        <taxon>Bacteria</taxon>
        <taxon>Pseudomonadati</taxon>
        <taxon>Pseudomonadota</taxon>
        <taxon>Alphaproteobacteria</taxon>
        <taxon>Hyphomicrobiales</taxon>
        <taxon>Stappiaceae</taxon>
        <taxon>Pannonibacter</taxon>
    </lineage>
</organism>
<evidence type="ECO:0000313" key="3">
    <source>
        <dbReference type="EMBL" id="NBN62950.1"/>
    </source>
</evidence>
<reference evidence="3 4" key="1">
    <citation type="submission" date="2020-01" db="EMBL/GenBank/DDBJ databases">
        <authorList>
            <person name="Peng S.Y."/>
            <person name="Li J."/>
            <person name="Wang M."/>
            <person name="Wang L."/>
            <person name="Wang C.Q."/>
            <person name="Wang J.R."/>
        </authorList>
    </citation>
    <scope>NUCLEOTIDE SEQUENCE [LARGE SCALE GENOMIC DNA]</scope>
    <source>
        <strain evidence="3 4">XCT-34</strain>
    </source>
</reference>
<sequence length="232" mass="24525">MMMNLKMIRAAALVGAGLLLVVPRSASGAGHTVAPARVIDGDTLDVGGERLRLEGIDAPELAQTCRRPDGRSYACGKVAAEALARLVAAGPLRCSGDTQDGYGRRLATCEAAGRNINAAMVLNGHAFAFTRYSASYVAEEAAARAARTGLFAGTAEAPWDYRARKWAAAGDGAAAETGPGDCRIKGNISPSGRTYHMPWSPAYGRTRIDLRRGERWFCSEAEALSAGWRAPR</sequence>
<dbReference type="Pfam" id="PF00565">
    <property type="entry name" value="SNase"/>
    <property type="match status" value="1"/>
</dbReference>
<feature type="chain" id="PRO_5046049609" evidence="1">
    <location>
        <begin position="29"/>
        <end position="232"/>
    </location>
</feature>
<protein>
    <submittedName>
        <fullName evidence="3">Thermonuclease family protein</fullName>
    </submittedName>
</protein>
<dbReference type="EMBL" id="JAABLP010000001">
    <property type="protein sequence ID" value="NBN62950.1"/>
    <property type="molecule type" value="Genomic_DNA"/>
</dbReference>
<dbReference type="SUPFAM" id="SSF50199">
    <property type="entry name" value="Staphylococcal nuclease"/>
    <property type="match status" value="1"/>
</dbReference>
<dbReference type="PANTHER" id="PTHR12302">
    <property type="entry name" value="EBNA2 BINDING PROTEIN P100"/>
    <property type="match status" value="1"/>
</dbReference>
<evidence type="ECO:0000313" key="4">
    <source>
        <dbReference type="Proteomes" id="UP000541347"/>
    </source>
</evidence>
<keyword evidence="4" id="KW-1185">Reference proteome</keyword>
<accession>A0ABW9ZDM7</accession>
<dbReference type="Proteomes" id="UP000541347">
    <property type="component" value="Unassembled WGS sequence"/>
</dbReference>
<dbReference type="SMART" id="SM00318">
    <property type="entry name" value="SNc"/>
    <property type="match status" value="1"/>
</dbReference>